<dbReference type="Proteomes" id="UP000325577">
    <property type="component" value="Linkage Group LG5"/>
</dbReference>
<evidence type="ECO:0000313" key="3">
    <source>
        <dbReference type="EMBL" id="KAA8521066.1"/>
    </source>
</evidence>
<dbReference type="AlphaFoldDB" id="A0A5J4ZTC7"/>
<dbReference type="SUPFAM" id="SSF56219">
    <property type="entry name" value="DNase I-like"/>
    <property type="match status" value="1"/>
</dbReference>
<dbReference type="InterPro" id="IPR036691">
    <property type="entry name" value="Endo/exonu/phosph_ase_sf"/>
</dbReference>
<dbReference type="Gene3D" id="3.60.10.10">
    <property type="entry name" value="Endonuclease/exonuclease/phosphatase"/>
    <property type="match status" value="1"/>
</dbReference>
<feature type="compositionally biased region" description="Polar residues" evidence="1">
    <location>
        <begin position="460"/>
        <end position="470"/>
    </location>
</feature>
<evidence type="ECO:0000256" key="1">
    <source>
        <dbReference type="SAM" id="MobiDB-lite"/>
    </source>
</evidence>
<feature type="region of interest" description="Disordered" evidence="1">
    <location>
        <begin position="450"/>
        <end position="470"/>
    </location>
</feature>
<evidence type="ECO:0000256" key="2">
    <source>
        <dbReference type="SAM" id="Phobius"/>
    </source>
</evidence>
<name>A0A5J4ZTC7_9ASTE</name>
<gene>
    <name evidence="3" type="ORF">F0562_011782</name>
</gene>
<feature type="transmembrane region" description="Helical" evidence="2">
    <location>
        <begin position="77"/>
        <end position="100"/>
    </location>
</feature>
<dbReference type="OrthoDB" id="1113909at2759"/>
<keyword evidence="4" id="KW-1185">Reference proteome</keyword>
<dbReference type="PANTHER" id="PTHR35218:SF9">
    <property type="entry name" value="ENDONUCLEASE_EXONUCLEASE_PHOSPHATASE DOMAIN-CONTAINING PROTEIN"/>
    <property type="match status" value="1"/>
</dbReference>
<evidence type="ECO:0000313" key="4">
    <source>
        <dbReference type="Proteomes" id="UP000325577"/>
    </source>
</evidence>
<keyword evidence="2" id="KW-0472">Membrane</keyword>
<dbReference type="PANTHER" id="PTHR35218">
    <property type="entry name" value="RNASE H DOMAIN-CONTAINING PROTEIN"/>
    <property type="match status" value="1"/>
</dbReference>
<reference evidence="3 4" key="1">
    <citation type="submission" date="2019-09" db="EMBL/GenBank/DDBJ databases">
        <title>A chromosome-level genome assembly of the Chinese tupelo Nyssa sinensis.</title>
        <authorList>
            <person name="Yang X."/>
            <person name="Kang M."/>
            <person name="Yang Y."/>
            <person name="Xiong H."/>
            <person name="Wang M."/>
            <person name="Zhang Z."/>
            <person name="Wang Z."/>
            <person name="Wu H."/>
            <person name="Ma T."/>
            <person name="Liu J."/>
            <person name="Xi Z."/>
        </authorList>
    </citation>
    <scope>NUCLEOTIDE SEQUENCE [LARGE SCALE GENOMIC DNA]</scope>
    <source>
        <strain evidence="3">J267</strain>
        <tissue evidence="3">Leaf</tissue>
    </source>
</reference>
<organism evidence="3 4">
    <name type="scientific">Nyssa sinensis</name>
    <dbReference type="NCBI Taxonomy" id="561372"/>
    <lineage>
        <taxon>Eukaryota</taxon>
        <taxon>Viridiplantae</taxon>
        <taxon>Streptophyta</taxon>
        <taxon>Embryophyta</taxon>
        <taxon>Tracheophyta</taxon>
        <taxon>Spermatophyta</taxon>
        <taxon>Magnoliopsida</taxon>
        <taxon>eudicotyledons</taxon>
        <taxon>Gunneridae</taxon>
        <taxon>Pentapetalae</taxon>
        <taxon>asterids</taxon>
        <taxon>Cornales</taxon>
        <taxon>Nyssaceae</taxon>
        <taxon>Nyssa</taxon>
    </lineage>
</organism>
<keyword evidence="2" id="KW-1133">Transmembrane helix</keyword>
<keyword evidence="2" id="KW-0812">Transmembrane</keyword>
<accession>A0A5J4ZTC7</accession>
<sequence>MITAMWIHFPGLPIEYYDEKVPLDNGKRLGKPLKIDETTATSSRGKYTRIFIEMDLTKPVRTKFQPDDRWYNLEMNLCFRFVLVVVGWIISKIIVVIHLGRSVMPMGKENVMPAIEVTSDERALQSPTSPKYGSWLLVSKKGRRPLNMSKQVAGPTPEIQQPEPVGTRLKGQLSLARFRRLLSIIIVSSLRHRRVQESSFSHLSRPENHQLPSTFYKVAGSPSPISTAVQISVTAVDHRPRIVSIIADDISAIDCHCGWDATSSLQNFVKTSLQSPSTGGSDLILTPRTRTGILLDPMRRHLPHIFSMKIISWSCIVAGSVQFHHTFRELMRNYNPDVVILLETTVQSCGVLSFFNDLGLQRNFIIEEDGRSGGIWLLWILDQVSVQNFGSNNQDIHAVISKKNYKDWVLSAVYGSPNSRSRDLPWTNMSSVANTIMDLPWMATGDFNDLSNSTEKRGVPQQTQIDAKSS</sequence>
<dbReference type="EMBL" id="CM018048">
    <property type="protein sequence ID" value="KAA8521066.1"/>
    <property type="molecule type" value="Genomic_DNA"/>
</dbReference>
<proteinExistence type="predicted"/>
<protein>
    <submittedName>
        <fullName evidence="3">Uncharacterized protein</fullName>
    </submittedName>
</protein>